<dbReference type="Pfam" id="PF10013">
    <property type="entry name" value="DUF2256"/>
    <property type="match status" value="1"/>
</dbReference>
<reference evidence="1 2" key="1">
    <citation type="submission" date="2019-08" db="EMBL/GenBank/DDBJ databases">
        <authorList>
            <person name="Dong K."/>
        </authorList>
    </citation>
    <scope>NUCLEOTIDE SEQUENCE [LARGE SCALE GENOMIC DNA]</scope>
    <source>
        <strain evidence="1 2">JCM14558</strain>
    </source>
</reference>
<name>A0A5C8I426_9MICO</name>
<dbReference type="AlphaFoldDB" id="A0A5C8I426"/>
<evidence type="ECO:0000313" key="1">
    <source>
        <dbReference type="EMBL" id="TXK13802.1"/>
    </source>
</evidence>
<comment type="caution">
    <text evidence="1">The sequence shown here is derived from an EMBL/GenBank/DDBJ whole genome shotgun (WGS) entry which is preliminary data.</text>
</comment>
<gene>
    <name evidence="1" type="ORF">FVP77_04855</name>
</gene>
<protein>
    <submittedName>
        <fullName evidence="1">DUF2256 domain-containing protein</fullName>
    </submittedName>
</protein>
<dbReference type="EMBL" id="VRSV01000001">
    <property type="protein sequence ID" value="TXK13802.1"/>
    <property type="molecule type" value="Genomic_DNA"/>
</dbReference>
<dbReference type="InterPro" id="IPR017136">
    <property type="entry name" value="UCP037205"/>
</dbReference>
<dbReference type="Proteomes" id="UP000321034">
    <property type="component" value="Unassembled WGS sequence"/>
</dbReference>
<keyword evidence="2" id="KW-1185">Reference proteome</keyword>
<dbReference type="OrthoDB" id="4632376at2"/>
<proteinExistence type="predicted"/>
<dbReference type="RefSeq" id="WP_121151915.1">
    <property type="nucleotide sequence ID" value="NZ_BAAANR010000001.1"/>
</dbReference>
<organism evidence="1 2">
    <name type="scientific">Microbacterium hatanonis</name>
    <dbReference type="NCBI Taxonomy" id="404366"/>
    <lineage>
        <taxon>Bacteria</taxon>
        <taxon>Bacillati</taxon>
        <taxon>Actinomycetota</taxon>
        <taxon>Actinomycetes</taxon>
        <taxon>Micrococcales</taxon>
        <taxon>Microbacteriaceae</taxon>
        <taxon>Microbacterium</taxon>
    </lineage>
</organism>
<evidence type="ECO:0000313" key="2">
    <source>
        <dbReference type="Proteomes" id="UP000321034"/>
    </source>
</evidence>
<sequence>MAATPRQTKPCAHCGRPFADRKRWAGREQWDEVKYCSRGCRAAAARERRRA</sequence>
<accession>A0A5C8I426</accession>